<gene>
    <name evidence="1" type="ORF">LS71_009070</name>
</gene>
<organism evidence="1 2">
    <name type="scientific">Helicobacter jaachi</name>
    <dbReference type="NCBI Taxonomy" id="1677920"/>
    <lineage>
        <taxon>Bacteria</taxon>
        <taxon>Pseudomonadati</taxon>
        <taxon>Campylobacterota</taxon>
        <taxon>Epsilonproteobacteria</taxon>
        <taxon>Campylobacterales</taxon>
        <taxon>Helicobacteraceae</taxon>
        <taxon>Helicobacter</taxon>
    </lineage>
</organism>
<name>A0A4U8T5U1_9HELI</name>
<comment type="caution">
    <text evidence="1">The sequence shown here is derived from an EMBL/GenBank/DDBJ whole genome shotgun (WGS) entry which is preliminary data.</text>
</comment>
<protein>
    <recommendedName>
        <fullName evidence="3">Cytochrome c domain-containing protein</fullName>
    </recommendedName>
</protein>
<evidence type="ECO:0000313" key="2">
    <source>
        <dbReference type="Proteomes" id="UP000029733"/>
    </source>
</evidence>
<evidence type="ECO:0000313" key="1">
    <source>
        <dbReference type="EMBL" id="TLD94844.1"/>
    </source>
</evidence>
<dbReference type="Proteomes" id="UP000029733">
    <property type="component" value="Unassembled WGS sequence"/>
</dbReference>
<dbReference type="OrthoDB" id="5329932at2"/>
<dbReference type="EMBL" id="JRPR02000016">
    <property type="protein sequence ID" value="TLD94844.1"/>
    <property type="molecule type" value="Genomic_DNA"/>
</dbReference>
<evidence type="ECO:0008006" key="3">
    <source>
        <dbReference type="Google" id="ProtNLM"/>
    </source>
</evidence>
<sequence length="145" mass="16672">MKNNILVLILVSVFFYFSVSGLRQDLKVIYDNQITLIASNEAVFKKINADDRERVSLLKLQKNLEVWNGTGCIECHNTIKLALPLRKQSVSEAIRIVREGTEASKKGGMPQYLSKNTRRRDSITDSELKVRFDLLYTKEFFEGLE</sequence>
<accession>A0A4U8T5U1</accession>
<reference evidence="1 2" key="1">
    <citation type="journal article" date="2014" name="Genome Announc.">
        <title>Draft genome sequences of eight enterohepatic helicobacter species isolated from both laboratory and wild rodents.</title>
        <authorList>
            <person name="Sheh A."/>
            <person name="Shen Z."/>
            <person name="Fox J.G."/>
        </authorList>
    </citation>
    <scope>NUCLEOTIDE SEQUENCE [LARGE SCALE GENOMIC DNA]</scope>
    <source>
        <strain evidence="1 2">MIT 09-6949</strain>
    </source>
</reference>
<dbReference type="AlphaFoldDB" id="A0A4U8T5U1"/>
<proteinExistence type="predicted"/>
<dbReference type="RefSeq" id="WP_138109930.1">
    <property type="nucleotide sequence ID" value="NZ_JRPR02000016.1"/>
</dbReference>
<keyword evidence="2" id="KW-1185">Reference proteome</keyword>